<keyword evidence="2" id="KW-0175">Coiled coil</keyword>
<dbReference type="SUPFAM" id="SSF57667">
    <property type="entry name" value="beta-beta-alpha zinc fingers"/>
    <property type="match status" value="1"/>
</dbReference>
<keyword evidence="1" id="KW-0863">Zinc-finger</keyword>
<evidence type="ECO:0000313" key="5">
    <source>
        <dbReference type="EMBL" id="KAJ6257383.1"/>
    </source>
</evidence>
<reference evidence="5" key="1">
    <citation type="submission" date="2023-01" db="EMBL/GenBank/DDBJ databases">
        <title>The chitinases involved in constricting ring structure development in the nematode-trapping fungus Drechslerella dactyloides.</title>
        <authorList>
            <person name="Wang R."/>
            <person name="Zhang L."/>
            <person name="Tang P."/>
            <person name="Li S."/>
            <person name="Liang L."/>
        </authorList>
    </citation>
    <scope>NUCLEOTIDE SEQUENCE</scope>
    <source>
        <strain evidence="5">YMF1.00031</strain>
    </source>
</reference>
<feature type="compositionally biased region" description="Low complexity" evidence="3">
    <location>
        <begin position="526"/>
        <end position="537"/>
    </location>
</feature>
<feature type="compositionally biased region" description="Low complexity" evidence="3">
    <location>
        <begin position="618"/>
        <end position="629"/>
    </location>
</feature>
<feature type="region of interest" description="Disordered" evidence="3">
    <location>
        <begin position="441"/>
        <end position="488"/>
    </location>
</feature>
<feature type="coiled-coil region" evidence="2">
    <location>
        <begin position="666"/>
        <end position="700"/>
    </location>
</feature>
<evidence type="ECO:0000313" key="6">
    <source>
        <dbReference type="Proteomes" id="UP001221413"/>
    </source>
</evidence>
<keyword evidence="6" id="KW-1185">Reference proteome</keyword>
<keyword evidence="1" id="KW-0862">Zinc</keyword>
<feature type="domain" description="C2H2-type" evidence="4">
    <location>
        <begin position="570"/>
        <end position="601"/>
    </location>
</feature>
<feature type="compositionally biased region" description="Polar residues" evidence="3">
    <location>
        <begin position="475"/>
        <end position="488"/>
    </location>
</feature>
<feature type="compositionally biased region" description="Polar residues" evidence="3">
    <location>
        <begin position="456"/>
        <end position="468"/>
    </location>
</feature>
<dbReference type="InterPro" id="IPR036236">
    <property type="entry name" value="Znf_C2H2_sf"/>
</dbReference>
<dbReference type="EMBL" id="JAQGDS010000011">
    <property type="protein sequence ID" value="KAJ6257383.1"/>
    <property type="molecule type" value="Genomic_DNA"/>
</dbReference>
<comment type="caution">
    <text evidence="5">The sequence shown here is derived from an EMBL/GenBank/DDBJ whole genome shotgun (WGS) entry which is preliminary data.</text>
</comment>
<feature type="compositionally biased region" description="Low complexity" evidence="3">
    <location>
        <begin position="636"/>
        <end position="648"/>
    </location>
</feature>
<dbReference type="PROSITE" id="PS50157">
    <property type="entry name" value="ZINC_FINGER_C2H2_2"/>
    <property type="match status" value="1"/>
</dbReference>
<dbReference type="Proteomes" id="UP001221413">
    <property type="component" value="Unassembled WGS sequence"/>
</dbReference>
<organism evidence="5 6">
    <name type="scientific">Drechslerella dactyloides</name>
    <name type="common">Nematode-trapping fungus</name>
    <name type="synonym">Arthrobotrys dactyloides</name>
    <dbReference type="NCBI Taxonomy" id="74499"/>
    <lineage>
        <taxon>Eukaryota</taxon>
        <taxon>Fungi</taxon>
        <taxon>Dikarya</taxon>
        <taxon>Ascomycota</taxon>
        <taxon>Pezizomycotina</taxon>
        <taxon>Orbiliomycetes</taxon>
        <taxon>Orbiliales</taxon>
        <taxon>Orbiliaceae</taxon>
        <taxon>Drechslerella</taxon>
    </lineage>
</organism>
<name>A0AAD6IRX8_DREDA</name>
<evidence type="ECO:0000259" key="4">
    <source>
        <dbReference type="PROSITE" id="PS50157"/>
    </source>
</evidence>
<protein>
    <recommendedName>
        <fullName evidence="4">C2H2-type domain-containing protein</fullName>
    </recommendedName>
</protein>
<dbReference type="SMART" id="SM00355">
    <property type="entry name" value="ZnF_C2H2"/>
    <property type="match status" value="2"/>
</dbReference>
<accession>A0AAD6IRX8</accession>
<dbReference type="InterPro" id="IPR013087">
    <property type="entry name" value="Znf_C2H2_type"/>
</dbReference>
<dbReference type="AlphaFoldDB" id="A0AAD6IRX8"/>
<evidence type="ECO:0000256" key="1">
    <source>
        <dbReference type="PROSITE-ProRule" id="PRU00042"/>
    </source>
</evidence>
<evidence type="ECO:0000256" key="3">
    <source>
        <dbReference type="SAM" id="MobiDB-lite"/>
    </source>
</evidence>
<evidence type="ECO:0000256" key="2">
    <source>
        <dbReference type="SAM" id="Coils"/>
    </source>
</evidence>
<keyword evidence="1" id="KW-0479">Metal-binding</keyword>
<feature type="region of interest" description="Disordered" evidence="3">
    <location>
        <begin position="503"/>
        <end position="538"/>
    </location>
</feature>
<sequence>MPEGKLQICGIASVVAMMEKTDKQNLASRNVKGKQGLYASNVGLPASANNPPAVRLDAGTSRMNSNPSPVDMGIINSVDYTDTESDQDDTAWKIHAEAFWADMSTTWLKSSDTIDNVKAKIQDSSTVQAPDILERCDGLITTVMAAPPPLAVDIGSKDMQILADHHRFPRKSHRGTPGTHLPTVSLDIQLHTSELAFSSLIHSTFATTTAISPEFPQTRKRDHHPREAYHPADTHLDFRDIPSRIHLISKYVIHIGLYLQKFMRLTLCRLLAVATDCRGSSAFTAISSSAFGIEQYYAHIKESYTRLSSFISSLAIHFTRFYSTALPLTERRLTSIYNPTTTITTVTTTASSSTDDSDVINDSSNSNSNTFNFQDYNQIPNYSSPNMEANLDFDPTFSSDFFAPLPDFAMSQFTDLDWFNASFTDTDSFLDFDTPLTAGTRAGSHPSDFETPLSPPATSNSAISTKTTTTRHNRNSTMRAHTRTQTSMLFRNEKTGHLLSSLSGLAQQSPHAHIPRTPSPSPDAIPPSSSSTTASASQTQPYVCEHCQAAFRFSRDYWQHKAQSHHDFRYRCQKGCGKGFARHDNLVQHHKESKRHRRSPSPAADLDEPSRHKKARKSSSSLSSAPLSPEFDEPQGYSSARGSYGGSSDATVGTPADGEMLSHPEYLRLQKQFELLTARYELIKREVHTLREEKEEWQAREYLRRQTGR</sequence>
<dbReference type="Gene3D" id="3.30.160.60">
    <property type="entry name" value="Classic Zinc Finger"/>
    <property type="match status" value="1"/>
</dbReference>
<gene>
    <name evidence="5" type="ORF">Dda_8272</name>
</gene>
<dbReference type="GO" id="GO:0008270">
    <property type="term" value="F:zinc ion binding"/>
    <property type="evidence" value="ECO:0007669"/>
    <property type="project" value="UniProtKB-KW"/>
</dbReference>
<proteinExistence type="predicted"/>
<feature type="region of interest" description="Disordered" evidence="3">
    <location>
        <begin position="588"/>
        <end position="658"/>
    </location>
</feature>